<protein>
    <submittedName>
        <fullName evidence="1">Uncharacterized protein</fullName>
    </submittedName>
</protein>
<dbReference type="Proteomes" id="UP000694892">
    <property type="component" value="Chromosome 5S"/>
</dbReference>
<evidence type="ECO:0000313" key="2">
    <source>
        <dbReference type="Proteomes" id="UP000694892"/>
    </source>
</evidence>
<feature type="non-terminal residue" evidence="1">
    <location>
        <position position="12"/>
    </location>
</feature>
<sequence length="12" mass="1339">FEDIILGMSKVS</sequence>
<reference evidence="2" key="1">
    <citation type="journal article" date="2016" name="Nature">
        <title>Genome evolution in the allotetraploid frog Xenopus laevis.</title>
        <authorList>
            <person name="Session A.M."/>
            <person name="Uno Y."/>
            <person name="Kwon T."/>
            <person name="Chapman J.A."/>
            <person name="Toyoda A."/>
            <person name="Takahashi S."/>
            <person name="Fukui A."/>
            <person name="Hikosaka A."/>
            <person name="Suzuki A."/>
            <person name="Kondo M."/>
            <person name="van Heeringen S.J."/>
            <person name="Quigley I."/>
            <person name="Heinz S."/>
            <person name="Ogino H."/>
            <person name="Ochi H."/>
            <person name="Hellsten U."/>
            <person name="Lyons J.B."/>
            <person name="Simakov O."/>
            <person name="Putnam N."/>
            <person name="Stites J."/>
            <person name="Kuroki Y."/>
            <person name="Tanaka T."/>
            <person name="Michiue T."/>
            <person name="Watanabe M."/>
            <person name="Bogdanovic O."/>
            <person name="Lister R."/>
            <person name="Georgiou G."/>
            <person name="Paranjpe S.S."/>
            <person name="van Kruijsbergen I."/>
            <person name="Shu S."/>
            <person name="Carlson J."/>
            <person name="Kinoshita T."/>
            <person name="Ohta Y."/>
            <person name="Mawaribuchi S."/>
            <person name="Jenkins J."/>
            <person name="Grimwood J."/>
            <person name="Schmutz J."/>
            <person name="Mitros T."/>
            <person name="Mozaffari S.V."/>
            <person name="Suzuki Y."/>
            <person name="Haramoto Y."/>
            <person name="Yamamoto T.S."/>
            <person name="Takagi C."/>
            <person name="Heald R."/>
            <person name="Miller K."/>
            <person name="Haudenschild C."/>
            <person name="Kitzman J."/>
            <person name="Nakayama T."/>
            <person name="Izutsu Y."/>
            <person name="Robert J."/>
            <person name="Fortriede J."/>
            <person name="Burns K."/>
            <person name="Lotay V."/>
            <person name="Karimi K."/>
            <person name="Yasuoka Y."/>
            <person name="Dichmann D.S."/>
            <person name="Flajnik M.F."/>
            <person name="Houston D.W."/>
            <person name="Shendure J."/>
            <person name="DuPasquier L."/>
            <person name="Vize P.D."/>
            <person name="Zorn A.M."/>
            <person name="Ito M."/>
            <person name="Marcotte E.M."/>
            <person name="Wallingford J.B."/>
            <person name="Ito Y."/>
            <person name="Asashima M."/>
            <person name="Ueno N."/>
            <person name="Matsuda Y."/>
            <person name="Veenstra G.J."/>
            <person name="Fujiyama A."/>
            <person name="Harland R.M."/>
            <person name="Taira M."/>
            <person name="Rokhsar D.S."/>
        </authorList>
    </citation>
    <scope>NUCLEOTIDE SEQUENCE [LARGE SCALE GENOMIC DNA]</scope>
    <source>
        <strain evidence="2">J</strain>
    </source>
</reference>
<proteinExistence type="predicted"/>
<evidence type="ECO:0000313" key="1">
    <source>
        <dbReference type="EMBL" id="OCT78414.1"/>
    </source>
</evidence>
<dbReference type="EMBL" id="CM004475">
    <property type="protein sequence ID" value="OCT78414.1"/>
    <property type="molecule type" value="Genomic_DNA"/>
</dbReference>
<organism evidence="1 2">
    <name type="scientific">Xenopus laevis</name>
    <name type="common">African clawed frog</name>
    <dbReference type="NCBI Taxonomy" id="8355"/>
    <lineage>
        <taxon>Eukaryota</taxon>
        <taxon>Metazoa</taxon>
        <taxon>Chordata</taxon>
        <taxon>Craniata</taxon>
        <taxon>Vertebrata</taxon>
        <taxon>Euteleostomi</taxon>
        <taxon>Amphibia</taxon>
        <taxon>Batrachia</taxon>
        <taxon>Anura</taxon>
        <taxon>Pipoidea</taxon>
        <taxon>Pipidae</taxon>
        <taxon>Xenopodinae</taxon>
        <taxon>Xenopus</taxon>
        <taxon>Xenopus</taxon>
    </lineage>
</organism>
<gene>
    <name evidence="1" type="ORF">XELAEV_180295234mg</name>
</gene>
<feature type="non-terminal residue" evidence="1">
    <location>
        <position position="1"/>
    </location>
</feature>
<accession>A0A974CRL5</accession>
<name>A0A974CRL5_XENLA</name>